<protein>
    <submittedName>
        <fullName evidence="2">Uncharacterized protein</fullName>
    </submittedName>
</protein>
<dbReference type="AlphaFoldDB" id="A0AAP0ND07"/>
<evidence type="ECO:0000256" key="1">
    <source>
        <dbReference type="SAM" id="MobiDB-lite"/>
    </source>
</evidence>
<feature type="region of interest" description="Disordered" evidence="1">
    <location>
        <begin position="291"/>
        <end position="370"/>
    </location>
</feature>
<reference evidence="2 3" key="1">
    <citation type="journal article" date="2024" name="Plant J.">
        <title>Genome sequences and population genomics reveal climatic adaptation and genomic divergence between two closely related sweetgum species.</title>
        <authorList>
            <person name="Xu W.Q."/>
            <person name="Ren C.Q."/>
            <person name="Zhang X.Y."/>
            <person name="Comes H.P."/>
            <person name="Liu X.H."/>
            <person name="Li Y.G."/>
            <person name="Kettle C.J."/>
            <person name="Jalonen R."/>
            <person name="Gaisberger H."/>
            <person name="Ma Y.Z."/>
            <person name="Qiu Y.X."/>
        </authorList>
    </citation>
    <scope>NUCLEOTIDE SEQUENCE [LARGE SCALE GENOMIC DNA]</scope>
    <source>
        <strain evidence="2">Hangzhou</strain>
    </source>
</reference>
<sequence>MGSRGRPFFDLNEPPAEEDEERDGVFAIQPQKAVPSSHSQTSDLLPRSSGSERILNNHAFSHASSVSGFQPFVRPKNVHGPEECIEQKKSAYVNSKVASSSKSSNGEDMKASLLLDLGTAVAQAVEREEGEWSDAEGSADVMGSSSVHEQSMAGYVKPSQEQGVAEMMDHRASGLAAENISCNVRISESTKDENCSHALLGLDPDPQDYKSNSSRSSEGISKGDISMDGQEEPGLVPKQREVKGVEASHALRVANNLGKRHKLDQHKEAMLGKKRSRQTVFLKLEDVKHAGPIKTSTPRRQNFPSPITTRIVKENRAAPPPAERIGEKQSQSIIKDQKPVDMPFNEGSTTVESCEPKAESNGDLNSAAFS</sequence>
<feature type="compositionally biased region" description="Polar residues" evidence="1">
    <location>
        <begin position="34"/>
        <end position="51"/>
    </location>
</feature>
<feature type="region of interest" description="Disordered" evidence="1">
    <location>
        <begin position="197"/>
        <end position="235"/>
    </location>
</feature>
<organism evidence="2 3">
    <name type="scientific">Liquidambar formosana</name>
    <name type="common">Formosan gum</name>
    <dbReference type="NCBI Taxonomy" id="63359"/>
    <lineage>
        <taxon>Eukaryota</taxon>
        <taxon>Viridiplantae</taxon>
        <taxon>Streptophyta</taxon>
        <taxon>Embryophyta</taxon>
        <taxon>Tracheophyta</taxon>
        <taxon>Spermatophyta</taxon>
        <taxon>Magnoliopsida</taxon>
        <taxon>eudicotyledons</taxon>
        <taxon>Gunneridae</taxon>
        <taxon>Pentapetalae</taxon>
        <taxon>Saxifragales</taxon>
        <taxon>Altingiaceae</taxon>
        <taxon>Liquidambar</taxon>
    </lineage>
</organism>
<dbReference type="EMBL" id="JBBPBK010000014">
    <property type="protein sequence ID" value="KAK9269966.1"/>
    <property type="molecule type" value="Genomic_DNA"/>
</dbReference>
<keyword evidence="3" id="KW-1185">Reference proteome</keyword>
<feature type="region of interest" description="Disordered" evidence="1">
    <location>
        <begin position="130"/>
        <end position="151"/>
    </location>
</feature>
<gene>
    <name evidence="2" type="ORF">L1049_025539</name>
</gene>
<evidence type="ECO:0000313" key="2">
    <source>
        <dbReference type="EMBL" id="KAK9269966.1"/>
    </source>
</evidence>
<comment type="caution">
    <text evidence="2">The sequence shown here is derived from an EMBL/GenBank/DDBJ whole genome shotgun (WGS) entry which is preliminary data.</text>
</comment>
<feature type="compositionally biased region" description="Polar residues" evidence="1">
    <location>
        <begin position="294"/>
        <end position="308"/>
    </location>
</feature>
<proteinExistence type="predicted"/>
<dbReference type="Proteomes" id="UP001415857">
    <property type="component" value="Unassembled WGS sequence"/>
</dbReference>
<feature type="region of interest" description="Disordered" evidence="1">
    <location>
        <begin position="1"/>
        <end position="53"/>
    </location>
</feature>
<name>A0AAP0ND07_LIQFO</name>
<evidence type="ECO:0000313" key="3">
    <source>
        <dbReference type="Proteomes" id="UP001415857"/>
    </source>
</evidence>
<accession>A0AAP0ND07</accession>
<feature type="compositionally biased region" description="Polar residues" evidence="1">
    <location>
        <begin position="209"/>
        <end position="219"/>
    </location>
</feature>